<dbReference type="Proteomes" id="UP001138540">
    <property type="component" value="Unassembled WGS sequence"/>
</dbReference>
<comment type="caution">
    <text evidence="9">The sequence shown here is derived from an EMBL/GenBank/DDBJ whole genome shotgun (WGS) entry which is preliminary data.</text>
</comment>
<evidence type="ECO:0000256" key="1">
    <source>
        <dbReference type="ARBA" id="ARBA00004651"/>
    </source>
</evidence>
<evidence type="ECO:0000256" key="6">
    <source>
        <dbReference type="ARBA" id="ARBA00022989"/>
    </source>
</evidence>
<keyword evidence="10" id="KW-1185">Reference proteome</keyword>
<dbReference type="EMBL" id="JACHKA010000001">
    <property type="protein sequence ID" value="MBB5986301.1"/>
    <property type="molecule type" value="Genomic_DNA"/>
</dbReference>
<dbReference type="NCBIfam" id="NF035943">
    <property type="entry name" value="exosort_XrtV"/>
    <property type="match status" value="1"/>
</dbReference>
<sequence>MATDASLVKQKSFFQSMFDWLTANPILAAGILSVIIPTLALVANESWSTEQGAHGPIVLATGLWLLLREWQKARPLFRPAPAWTVAVVFVPLLLLYFVSRVSHIVETEGYLMYGLVVATLFSFVGWAAIKQMWFPLIYLLFVLPPPDTLVAMVTNPLKIFLSEGAVSLLYHLGYPTASAGVTIQVGQYQLLVAEACAGLNSLISLSAIALFYVYLRHHANVRYALLMFLAIVPVAVFANFVRILLLVLLTYHGGEAAAQGFLHDFAGMTMFMTALITIFAIDHLLGLLWPGLKNPKDATPPPAEQPATGTA</sequence>
<evidence type="ECO:0000256" key="3">
    <source>
        <dbReference type="ARBA" id="ARBA00022670"/>
    </source>
</evidence>
<accession>A0ABR6NGU1</accession>
<dbReference type="NCBIfam" id="TIGR02602">
    <property type="entry name" value="8TM_EpsH"/>
    <property type="match status" value="1"/>
</dbReference>
<keyword evidence="3" id="KW-0645">Protease</keyword>
<feature type="transmembrane region" description="Helical" evidence="8">
    <location>
        <begin position="80"/>
        <end position="98"/>
    </location>
</feature>
<evidence type="ECO:0000256" key="2">
    <source>
        <dbReference type="ARBA" id="ARBA00022475"/>
    </source>
</evidence>
<dbReference type="NCBIfam" id="TIGR04178">
    <property type="entry name" value="exo_archaeo"/>
    <property type="match status" value="1"/>
</dbReference>
<keyword evidence="4 8" id="KW-0812">Transmembrane</keyword>
<evidence type="ECO:0000256" key="8">
    <source>
        <dbReference type="SAM" id="Phobius"/>
    </source>
</evidence>
<feature type="transmembrane region" description="Helical" evidence="8">
    <location>
        <begin position="269"/>
        <end position="289"/>
    </location>
</feature>
<gene>
    <name evidence="9" type="ORF">HNP60_002275</name>
</gene>
<keyword evidence="7 8" id="KW-0472">Membrane</keyword>
<reference evidence="9 10" key="1">
    <citation type="submission" date="2020-08" db="EMBL/GenBank/DDBJ databases">
        <title>Exploring microbial biodiversity for novel pathways involved in the catabolism of aromatic compounds derived from lignin.</title>
        <authorList>
            <person name="Elkins J."/>
        </authorList>
    </citation>
    <scope>NUCLEOTIDE SEQUENCE [LARGE SCALE GENOMIC DNA]</scope>
    <source>
        <strain evidence="9 10">B1D3A</strain>
    </source>
</reference>
<dbReference type="InterPro" id="IPR026392">
    <property type="entry name" value="Exo/Archaeosortase_dom"/>
</dbReference>
<evidence type="ECO:0000256" key="4">
    <source>
        <dbReference type="ARBA" id="ARBA00022692"/>
    </source>
</evidence>
<keyword evidence="5" id="KW-0378">Hydrolase</keyword>
<feature type="transmembrane region" description="Helical" evidence="8">
    <location>
        <begin position="21"/>
        <end position="40"/>
    </location>
</feature>
<protein>
    <submittedName>
        <fullName evidence="9">Exosortase</fullName>
    </submittedName>
</protein>
<evidence type="ECO:0000256" key="5">
    <source>
        <dbReference type="ARBA" id="ARBA00022801"/>
    </source>
</evidence>
<feature type="transmembrane region" description="Helical" evidence="8">
    <location>
        <begin position="110"/>
        <end position="129"/>
    </location>
</feature>
<dbReference type="InterPro" id="IPR013426">
    <property type="entry name" value="EpsH-like"/>
</dbReference>
<dbReference type="RefSeq" id="WP_184153646.1">
    <property type="nucleotide sequence ID" value="NZ_JACHKA010000001.1"/>
</dbReference>
<comment type="subcellular location">
    <subcellularLocation>
        <location evidence="1">Cell membrane</location>
        <topology evidence="1">Multi-pass membrane protein</topology>
    </subcellularLocation>
</comment>
<feature type="transmembrane region" description="Helical" evidence="8">
    <location>
        <begin position="190"/>
        <end position="213"/>
    </location>
</feature>
<evidence type="ECO:0000313" key="9">
    <source>
        <dbReference type="EMBL" id="MBB5986301.1"/>
    </source>
</evidence>
<dbReference type="InterPro" id="IPR019127">
    <property type="entry name" value="Exosortase"/>
</dbReference>
<name>A0ABR6NGU1_9SPHN</name>
<keyword evidence="6 8" id="KW-1133">Transmembrane helix</keyword>
<organism evidence="9 10">
    <name type="scientific">Sphingobium lignivorans</name>
    <dbReference type="NCBI Taxonomy" id="2735886"/>
    <lineage>
        <taxon>Bacteria</taxon>
        <taxon>Pseudomonadati</taxon>
        <taxon>Pseudomonadota</taxon>
        <taxon>Alphaproteobacteria</taxon>
        <taxon>Sphingomonadales</taxon>
        <taxon>Sphingomonadaceae</taxon>
        <taxon>Sphingobium</taxon>
    </lineage>
</organism>
<evidence type="ECO:0000313" key="10">
    <source>
        <dbReference type="Proteomes" id="UP001138540"/>
    </source>
</evidence>
<proteinExistence type="predicted"/>
<dbReference type="Pfam" id="PF09721">
    <property type="entry name" value="Exosortase_EpsH"/>
    <property type="match status" value="1"/>
</dbReference>
<evidence type="ECO:0000256" key="7">
    <source>
        <dbReference type="ARBA" id="ARBA00023136"/>
    </source>
</evidence>
<feature type="transmembrane region" description="Helical" evidence="8">
    <location>
        <begin position="225"/>
        <end position="249"/>
    </location>
</feature>
<keyword evidence="2" id="KW-1003">Cell membrane</keyword>